<dbReference type="InterPro" id="IPR037401">
    <property type="entry name" value="SnoaL-like"/>
</dbReference>
<evidence type="ECO:0000313" key="4">
    <source>
        <dbReference type="Proteomes" id="UP000834106"/>
    </source>
</evidence>
<sequence>MLTNSSPLISRSRPACHPCLDMEFNLKNIPRTAQFSHVIHSYRSFKGKTCTRTGLKRVACDSKESGPPPLPPPPADDQRAMETVLKLFEAIKNRNLSEMSDMIAEECVFISNFISAFQPLHGKEQILDFFSYFMNKIGKNIVFVVQPTLDDGMVVGVSWKLAWDKFPVIPLGKGYSIYMCHLYQGKVIIKNMDMFMEPVLHFEPLRLKTIALLMNAMEKLNLQALLKGKAKGAYNILFALAYVAAVVLFTFSFWT</sequence>
<dbReference type="PANTHER" id="PTHR33698:SF6">
    <property type="entry name" value="TRANSMEMBRANE PROTEIN"/>
    <property type="match status" value="1"/>
</dbReference>
<dbReference type="Proteomes" id="UP000834106">
    <property type="component" value="Chromosome 1"/>
</dbReference>
<feature type="domain" description="SnoaL-like" evidence="2">
    <location>
        <begin position="85"/>
        <end position="183"/>
    </location>
</feature>
<gene>
    <name evidence="3" type="ORF">FPE_LOCUS2523</name>
</gene>
<feature type="transmembrane region" description="Helical" evidence="1">
    <location>
        <begin position="233"/>
        <end position="254"/>
    </location>
</feature>
<dbReference type="Pfam" id="PF12680">
    <property type="entry name" value="SnoaL_2"/>
    <property type="match status" value="1"/>
</dbReference>
<keyword evidence="1" id="KW-0812">Transmembrane</keyword>
<evidence type="ECO:0000256" key="1">
    <source>
        <dbReference type="SAM" id="Phobius"/>
    </source>
</evidence>
<dbReference type="SUPFAM" id="SSF54427">
    <property type="entry name" value="NTF2-like"/>
    <property type="match status" value="1"/>
</dbReference>
<protein>
    <recommendedName>
        <fullName evidence="2">SnoaL-like domain-containing protein</fullName>
    </recommendedName>
</protein>
<name>A0AAD1YUF6_9LAMI</name>
<evidence type="ECO:0000313" key="3">
    <source>
        <dbReference type="EMBL" id="CAI9755092.1"/>
    </source>
</evidence>
<organism evidence="3 4">
    <name type="scientific">Fraxinus pennsylvanica</name>
    <dbReference type="NCBI Taxonomy" id="56036"/>
    <lineage>
        <taxon>Eukaryota</taxon>
        <taxon>Viridiplantae</taxon>
        <taxon>Streptophyta</taxon>
        <taxon>Embryophyta</taxon>
        <taxon>Tracheophyta</taxon>
        <taxon>Spermatophyta</taxon>
        <taxon>Magnoliopsida</taxon>
        <taxon>eudicotyledons</taxon>
        <taxon>Gunneridae</taxon>
        <taxon>Pentapetalae</taxon>
        <taxon>asterids</taxon>
        <taxon>lamiids</taxon>
        <taxon>Lamiales</taxon>
        <taxon>Oleaceae</taxon>
        <taxon>Oleeae</taxon>
        <taxon>Fraxinus</taxon>
    </lineage>
</organism>
<dbReference type="EMBL" id="OU503036">
    <property type="protein sequence ID" value="CAI9755092.1"/>
    <property type="molecule type" value="Genomic_DNA"/>
</dbReference>
<keyword evidence="1" id="KW-0472">Membrane</keyword>
<dbReference type="InterPro" id="IPR032710">
    <property type="entry name" value="NTF2-like_dom_sf"/>
</dbReference>
<dbReference type="AlphaFoldDB" id="A0AAD1YUF6"/>
<reference evidence="3" key="1">
    <citation type="submission" date="2023-05" db="EMBL/GenBank/DDBJ databases">
        <authorList>
            <person name="Huff M."/>
        </authorList>
    </citation>
    <scope>NUCLEOTIDE SEQUENCE</scope>
</reference>
<accession>A0AAD1YUF6</accession>
<keyword evidence="1" id="KW-1133">Transmembrane helix</keyword>
<dbReference type="Gene3D" id="3.10.450.50">
    <property type="match status" value="1"/>
</dbReference>
<keyword evidence="4" id="KW-1185">Reference proteome</keyword>
<proteinExistence type="predicted"/>
<dbReference type="PANTHER" id="PTHR33698">
    <property type="entry name" value="NUCLEAR TRANSPORT FACTOR 2 (NTF2)-LIKE PROTEIN"/>
    <property type="match status" value="1"/>
</dbReference>
<evidence type="ECO:0000259" key="2">
    <source>
        <dbReference type="Pfam" id="PF12680"/>
    </source>
</evidence>